<dbReference type="EMBL" id="JBDJPC010000005">
    <property type="protein sequence ID" value="KAL1501116.1"/>
    <property type="molecule type" value="Genomic_DNA"/>
</dbReference>
<dbReference type="InterPro" id="IPR008381">
    <property type="entry name" value="SDHAF3/Sdh7"/>
</dbReference>
<evidence type="ECO:0000256" key="1">
    <source>
        <dbReference type="ARBA" id="ARBA00004305"/>
    </source>
</evidence>
<dbReference type="Pfam" id="PF13233">
    <property type="entry name" value="Complex1_LYR_2"/>
    <property type="match status" value="1"/>
</dbReference>
<proteinExistence type="inferred from homology"/>
<comment type="caution">
    <text evidence="7">The sequence shown here is derived from an EMBL/GenBank/DDBJ whole genome shotgun (WGS) entry which is preliminary data.</text>
</comment>
<protein>
    <recommendedName>
        <fullName evidence="6">Succinate dehydrogenase assembly factor 3</fullName>
        <shortName evidence="6">SDH assembly factor 3</shortName>
        <shortName evidence="6">SDHAF3</shortName>
    </recommendedName>
</protein>
<dbReference type="GO" id="GO:0034553">
    <property type="term" value="P:mitochondrial respiratory chain complex II assembly"/>
    <property type="evidence" value="ECO:0007669"/>
    <property type="project" value="UniProtKB-UniRule"/>
</dbReference>
<evidence type="ECO:0000256" key="5">
    <source>
        <dbReference type="ARBA" id="ARBA00023186"/>
    </source>
</evidence>
<keyword evidence="8" id="KW-1185">Reference proteome</keyword>
<evidence type="ECO:0000256" key="4">
    <source>
        <dbReference type="ARBA" id="ARBA00023128"/>
    </source>
</evidence>
<comment type="function">
    <text evidence="6">Plays an essential role in the assembly of succinate dehydrogenase (SDH), an enzyme complex (also referred to as respiratory complex II) that is a component of both the tricarboxylic acid (TCA) cycle and the mitochondrial electron transport chain, and which couples the oxidation of succinate to fumarate with the reduction of ubiquinone (coenzyme Q) to ubiquinol. Promotes maturation of the iron-sulfur protein subunit of the SDH catalytic dimer, protecting it from the deleterious effects of oxidants. May act together with SDHAF1.</text>
</comment>
<comment type="subcellular location">
    <subcellularLocation>
        <location evidence="1 6">Mitochondrion matrix</location>
    </subcellularLocation>
</comment>
<evidence type="ECO:0000256" key="3">
    <source>
        <dbReference type="ARBA" id="ARBA00022946"/>
    </source>
</evidence>
<dbReference type="PANTHER" id="PTHR13137">
    <property type="entry name" value="DC11 ACN9 HOMOLOG"/>
    <property type="match status" value="1"/>
</dbReference>
<comment type="similarity">
    <text evidence="2 6">Belongs to the complex I LYR family. SDHAF3 subfamily.</text>
</comment>
<gene>
    <name evidence="7" type="ORF">ABEB36_006502</name>
</gene>
<reference evidence="7 8" key="1">
    <citation type="submission" date="2024-05" db="EMBL/GenBank/DDBJ databases">
        <title>Genetic variation in Jamaican populations of the coffee berry borer (Hypothenemus hampei).</title>
        <authorList>
            <person name="Errbii M."/>
            <person name="Myrie A."/>
        </authorList>
    </citation>
    <scope>NUCLEOTIDE SEQUENCE [LARGE SCALE GENOMIC DNA]</scope>
    <source>
        <strain evidence="7">JA-Hopewell-2020-01-JO</strain>
        <tissue evidence="7">Whole body</tissue>
    </source>
</reference>
<keyword evidence="4 6" id="KW-0496">Mitochondrion</keyword>
<sequence>MFLVFNKLCFSKVTMSHVQNVRLLYKLVLKLHRGLPEELSVLGTKYARDEFRRHKTCPPEVAIIFMREWTNYAITLAKQLGAKDYNDKKQFGAELSGELLDNLRDEQLMQLYELMKASQAPRDNNT</sequence>
<dbReference type="Proteomes" id="UP001566132">
    <property type="component" value="Unassembled WGS sequence"/>
</dbReference>
<evidence type="ECO:0000313" key="8">
    <source>
        <dbReference type="Proteomes" id="UP001566132"/>
    </source>
</evidence>
<keyword evidence="5 6" id="KW-0143">Chaperone</keyword>
<organism evidence="7 8">
    <name type="scientific">Hypothenemus hampei</name>
    <name type="common">Coffee berry borer</name>
    <dbReference type="NCBI Taxonomy" id="57062"/>
    <lineage>
        <taxon>Eukaryota</taxon>
        <taxon>Metazoa</taxon>
        <taxon>Ecdysozoa</taxon>
        <taxon>Arthropoda</taxon>
        <taxon>Hexapoda</taxon>
        <taxon>Insecta</taxon>
        <taxon>Pterygota</taxon>
        <taxon>Neoptera</taxon>
        <taxon>Endopterygota</taxon>
        <taxon>Coleoptera</taxon>
        <taxon>Polyphaga</taxon>
        <taxon>Cucujiformia</taxon>
        <taxon>Curculionidae</taxon>
        <taxon>Scolytinae</taxon>
        <taxon>Hypothenemus</taxon>
    </lineage>
</organism>
<comment type="subunit">
    <text evidence="6">Interacts with the iron-sulfur protein subunit within the SDH catalytic dimer.</text>
</comment>
<dbReference type="PANTHER" id="PTHR13137:SF6">
    <property type="entry name" value="SUCCINATE DEHYDROGENASE ASSEMBLY FACTOR 3, MITOCHONDRIAL"/>
    <property type="match status" value="1"/>
</dbReference>
<dbReference type="GO" id="GO:0005759">
    <property type="term" value="C:mitochondrial matrix"/>
    <property type="evidence" value="ECO:0007669"/>
    <property type="project" value="UniProtKB-SubCell"/>
</dbReference>
<evidence type="ECO:0000256" key="2">
    <source>
        <dbReference type="ARBA" id="ARBA00006020"/>
    </source>
</evidence>
<name>A0ABD1ERH3_HYPHA</name>
<dbReference type="AlphaFoldDB" id="A0ABD1ERH3"/>
<keyword evidence="3" id="KW-0809">Transit peptide</keyword>
<evidence type="ECO:0000313" key="7">
    <source>
        <dbReference type="EMBL" id="KAL1501116.1"/>
    </source>
</evidence>
<accession>A0ABD1ERH3</accession>
<evidence type="ECO:0000256" key="6">
    <source>
        <dbReference type="RuleBase" id="RU368039"/>
    </source>
</evidence>
<dbReference type="CDD" id="cd20270">
    <property type="entry name" value="Complex1_LYR_SDHAF3_LYRM10"/>
    <property type="match status" value="1"/>
</dbReference>